<reference evidence="1 2" key="1">
    <citation type="journal article" date="2021" name="Chemosphere">
        <title>Bioballs carrying a syntrophic Rhodococcus and Mycolicibacterium consortium for simultaneous sorption and biodegradation of fuel oil in contaminated freshwater.</title>
        <authorList>
            <person name="Naloka K."/>
            <person name="Polrit D."/>
            <person name="Muangchinda C."/>
            <person name="Thoetkiattikul H."/>
            <person name="Pinyakong O."/>
        </authorList>
    </citation>
    <scope>NUCLEOTIDE SEQUENCE [LARGE SCALE GENOMIC DNA]</scope>
    <source>
        <strain evidence="1 2">J101</strain>
    </source>
</reference>
<gene>
    <name evidence="1" type="ORF">OHX15_18490</name>
</gene>
<comment type="caution">
    <text evidence="1">The sequence shown here is derived from an EMBL/GenBank/DDBJ whole genome shotgun (WGS) entry which is preliminary data.</text>
</comment>
<proteinExistence type="predicted"/>
<organism evidence="1 2">
    <name type="scientific">Mycolicibacterium parafortuitum</name>
    <name type="common">Mycobacterium parafortuitum</name>
    <dbReference type="NCBI Taxonomy" id="39692"/>
    <lineage>
        <taxon>Bacteria</taxon>
        <taxon>Bacillati</taxon>
        <taxon>Actinomycetota</taxon>
        <taxon>Actinomycetes</taxon>
        <taxon>Mycobacteriales</taxon>
        <taxon>Mycobacteriaceae</taxon>
        <taxon>Mycolicibacterium</taxon>
    </lineage>
</organism>
<protein>
    <submittedName>
        <fullName evidence="1">DUF732 domain-containing protein</fullName>
    </submittedName>
</protein>
<name>A0ACC6MLA2_MYCPF</name>
<keyword evidence="2" id="KW-1185">Reference proteome</keyword>
<evidence type="ECO:0000313" key="1">
    <source>
        <dbReference type="EMBL" id="MDZ5087381.1"/>
    </source>
</evidence>
<dbReference type="EMBL" id="JAOXLN010000019">
    <property type="protein sequence ID" value="MDZ5087381.1"/>
    <property type="molecule type" value="Genomic_DNA"/>
</dbReference>
<accession>A0ACC6MLA2</accession>
<evidence type="ECO:0000313" key="2">
    <source>
        <dbReference type="Proteomes" id="UP001289645"/>
    </source>
</evidence>
<sequence length="101" mass="10517">MITAITAAPVAPADQYDYVIALDNQGIYYESISDIIDIGKLACSNLRSGTPQYAGSVATSAGYSSSEVGIIILAATNNMCPDQIPTLRAYVQSAFPPSPGV</sequence>
<dbReference type="Proteomes" id="UP001289645">
    <property type="component" value="Unassembled WGS sequence"/>
</dbReference>